<dbReference type="SUPFAM" id="SSF54928">
    <property type="entry name" value="RNA-binding domain, RBD"/>
    <property type="match status" value="1"/>
</dbReference>
<dbReference type="InterPro" id="IPR035979">
    <property type="entry name" value="RBD_domain_sf"/>
</dbReference>
<protein>
    <recommendedName>
        <fullName evidence="4">RRM domain-containing protein</fullName>
    </recommendedName>
</protein>
<name>A0A060RXE1_PLARE</name>
<dbReference type="AlphaFoldDB" id="A0A060RXE1"/>
<dbReference type="EMBL" id="HG810774">
    <property type="protein sequence ID" value="CDO65967.1"/>
    <property type="molecule type" value="Genomic_DNA"/>
</dbReference>
<reference evidence="2" key="1">
    <citation type="submission" date="2014-01" db="EMBL/GenBank/DDBJ databases">
        <authorList>
            <person name="Aslett M."/>
        </authorList>
    </citation>
    <scope>NUCLEOTIDE SEQUENCE</scope>
    <source>
        <strain evidence="2">CDC</strain>
    </source>
</reference>
<evidence type="ECO:0008006" key="4">
    <source>
        <dbReference type="Google" id="ProtNLM"/>
    </source>
</evidence>
<organism evidence="2 3">
    <name type="scientific">Plasmodium reichenowi</name>
    <dbReference type="NCBI Taxonomy" id="5854"/>
    <lineage>
        <taxon>Eukaryota</taxon>
        <taxon>Sar</taxon>
        <taxon>Alveolata</taxon>
        <taxon>Apicomplexa</taxon>
        <taxon>Aconoidasida</taxon>
        <taxon>Haemosporida</taxon>
        <taxon>Plasmodiidae</taxon>
        <taxon>Plasmodium</taxon>
        <taxon>Plasmodium (Laverania)</taxon>
    </lineage>
</organism>
<dbReference type="Proteomes" id="UP000027581">
    <property type="component" value="Unassembled WGS sequence"/>
</dbReference>
<proteinExistence type="predicted"/>
<evidence type="ECO:0000313" key="3">
    <source>
        <dbReference type="Proteomes" id="UP000027581"/>
    </source>
</evidence>
<accession>A0A060RXE1</accession>
<keyword evidence="3" id="KW-1185">Reference proteome</keyword>
<evidence type="ECO:0000313" key="2">
    <source>
        <dbReference type="EMBL" id="CDO65967.1"/>
    </source>
</evidence>
<dbReference type="GO" id="GO:0003676">
    <property type="term" value="F:nucleic acid binding"/>
    <property type="evidence" value="ECO:0007669"/>
    <property type="project" value="InterPro"/>
</dbReference>
<dbReference type="PhylomeDB" id="A0A060RXE1"/>
<evidence type="ECO:0000256" key="1">
    <source>
        <dbReference type="SAM" id="MobiDB-lite"/>
    </source>
</evidence>
<reference evidence="2" key="2">
    <citation type="submission" date="2014-05" db="EMBL/GenBank/DDBJ databases">
        <title>The genome sequences of chimpanzee malaria parasites reveal the path to human adaptation.</title>
        <authorList>
            <person name="Otto T.D."/>
            <person name="Rayner J.C."/>
            <person name="Boehme U."/>
            <person name="Pain A."/>
            <person name="Spottiswoode N."/>
            <person name="Sanders M."/>
            <person name="Quail M."/>
            <person name="Ollomo B."/>
            <person name="Renaud F."/>
            <person name="Thomas A.W."/>
            <person name="Prugnolle F."/>
            <person name="Conway D.J."/>
            <person name="Newbold C."/>
            <person name="Berriman M."/>
        </authorList>
    </citation>
    <scope>NUCLEOTIDE SEQUENCE [LARGE SCALE GENOMIC DNA]</scope>
    <source>
        <strain evidence="2">CDC</strain>
    </source>
</reference>
<feature type="region of interest" description="Disordered" evidence="1">
    <location>
        <begin position="248"/>
        <end position="274"/>
    </location>
</feature>
<gene>
    <name evidence="2" type="ORF">PRCDC_1316300</name>
</gene>
<dbReference type="VEuPathDB" id="PlasmoDB:PRG01_1319400"/>
<dbReference type="CDD" id="cd00590">
    <property type="entry name" value="RRM_SF"/>
    <property type="match status" value="1"/>
</dbReference>
<dbReference type="VEuPathDB" id="PlasmoDB:PRCDC_1316300"/>
<sequence length="297" mass="34948">MNYSEIDEDDEDLYEGLEGDNLDTFEKKVEEKKKEVEKPIKPKEQSFDKSRRNLFKKLCGGKVTYTKKEPCLLFGAPQATEEATDIGLGEEKVEFLLLLNLVYYINDIIIRKHCEKFGKVKRVLILEDNVYCKSLGICLVEFSYLDNTQNYSLYLKENLKVSVKKLDGFLEEQIKNDELYNYGGYLDYDIIEKIKNEHMDILKNKDNLYDTLFNKSLNLNKHPLFPWFNTNLKDVLNTYIKSELKKKKKNLSNNNNNSEYTEKQYQSNSSDSDSDISTHVLNYIQKKNKYINYNNKT</sequence>